<dbReference type="Proteomes" id="UP000549457">
    <property type="component" value="Unassembled WGS sequence"/>
</dbReference>
<dbReference type="InterPro" id="IPR002781">
    <property type="entry name" value="TM_pro_TauE-like"/>
</dbReference>
<feature type="transmembrane region" description="Helical" evidence="8">
    <location>
        <begin position="110"/>
        <end position="129"/>
    </location>
</feature>
<feature type="transmembrane region" description="Helical" evidence="8">
    <location>
        <begin position="181"/>
        <end position="198"/>
    </location>
</feature>
<dbReference type="GO" id="GO:0005886">
    <property type="term" value="C:plasma membrane"/>
    <property type="evidence" value="ECO:0007669"/>
    <property type="project" value="UniProtKB-SubCell"/>
</dbReference>
<feature type="transmembrane region" description="Helical" evidence="8">
    <location>
        <begin position="210"/>
        <end position="228"/>
    </location>
</feature>
<keyword evidence="7 8" id="KW-0472">Membrane</keyword>
<evidence type="ECO:0000313" key="9">
    <source>
        <dbReference type="EMBL" id="MBB5222001.1"/>
    </source>
</evidence>
<evidence type="ECO:0000256" key="8">
    <source>
        <dbReference type="RuleBase" id="RU363041"/>
    </source>
</evidence>
<evidence type="ECO:0000256" key="1">
    <source>
        <dbReference type="ARBA" id="ARBA00004651"/>
    </source>
</evidence>
<gene>
    <name evidence="9" type="ORF">HNP73_001937</name>
</gene>
<evidence type="ECO:0000256" key="7">
    <source>
        <dbReference type="ARBA" id="ARBA00023136"/>
    </source>
</evidence>
<dbReference type="PANTHER" id="PTHR30269">
    <property type="entry name" value="TRANSMEMBRANE PROTEIN YFCA"/>
    <property type="match status" value="1"/>
</dbReference>
<feature type="transmembrane region" description="Helical" evidence="8">
    <location>
        <begin position="39"/>
        <end position="64"/>
    </location>
</feature>
<feature type="transmembrane region" description="Helical" evidence="8">
    <location>
        <begin position="240"/>
        <end position="257"/>
    </location>
</feature>
<evidence type="ECO:0000256" key="3">
    <source>
        <dbReference type="ARBA" id="ARBA00022448"/>
    </source>
</evidence>
<dbReference type="Pfam" id="PF01925">
    <property type="entry name" value="TauE"/>
    <property type="match status" value="1"/>
</dbReference>
<keyword evidence="3" id="KW-0813">Transport</keyword>
<comment type="caution">
    <text evidence="9">The sequence shown here is derived from an EMBL/GenBank/DDBJ whole genome shotgun (WGS) entry which is preliminary data.</text>
</comment>
<name>A0A840SS16_9RHOB</name>
<evidence type="ECO:0000256" key="2">
    <source>
        <dbReference type="ARBA" id="ARBA00009142"/>
    </source>
</evidence>
<evidence type="ECO:0000313" key="10">
    <source>
        <dbReference type="Proteomes" id="UP000549457"/>
    </source>
</evidence>
<reference evidence="9 10" key="1">
    <citation type="submission" date="2020-08" db="EMBL/GenBank/DDBJ databases">
        <title>Genomic Encyclopedia of Type Strains, Phase IV (KMG-IV): sequencing the most valuable type-strain genomes for metagenomic binning, comparative biology and taxonomic classification.</title>
        <authorList>
            <person name="Goeker M."/>
        </authorList>
    </citation>
    <scope>NUCLEOTIDE SEQUENCE [LARGE SCALE GENOMIC DNA]</scope>
    <source>
        <strain evidence="9 10">DSM 101730</strain>
    </source>
</reference>
<keyword evidence="10" id="KW-1185">Reference proteome</keyword>
<dbReference type="EMBL" id="JACHFM010000002">
    <property type="protein sequence ID" value="MBB5222001.1"/>
    <property type="molecule type" value="Genomic_DNA"/>
</dbReference>
<dbReference type="InterPro" id="IPR052017">
    <property type="entry name" value="TSUP"/>
</dbReference>
<feature type="transmembrane region" description="Helical" evidence="8">
    <location>
        <begin position="85"/>
        <end position="104"/>
    </location>
</feature>
<protein>
    <recommendedName>
        <fullName evidence="8">Probable membrane transporter protein</fullName>
    </recommendedName>
</protein>
<keyword evidence="6 8" id="KW-1133">Transmembrane helix</keyword>
<keyword evidence="4 8" id="KW-1003">Cell membrane</keyword>
<dbReference type="AlphaFoldDB" id="A0A840SS16"/>
<dbReference type="PANTHER" id="PTHR30269:SF32">
    <property type="entry name" value="MEMBRANE TRANSPORTER PROTEIN-RELATED"/>
    <property type="match status" value="1"/>
</dbReference>
<evidence type="ECO:0000256" key="6">
    <source>
        <dbReference type="ARBA" id="ARBA00022989"/>
    </source>
</evidence>
<organism evidence="9 10">
    <name type="scientific">Amaricoccus macauensis</name>
    <dbReference type="NCBI Taxonomy" id="57001"/>
    <lineage>
        <taxon>Bacteria</taxon>
        <taxon>Pseudomonadati</taxon>
        <taxon>Pseudomonadota</taxon>
        <taxon>Alphaproteobacteria</taxon>
        <taxon>Rhodobacterales</taxon>
        <taxon>Paracoccaceae</taxon>
        <taxon>Amaricoccus</taxon>
    </lineage>
</organism>
<proteinExistence type="inferred from homology"/>
<evidence type="ECO:0000256" key="5">
    <source>
        <dbReference type="ARBA" id="ARBA00022692"/>
    </source>
</evidence>
<sequence length="258" mass="27410">MFGLNEFVATYGLAATLGAMFAMAAGGFAKGVVGFALPLVGVSIAGSFVPFEVAVALLIVPMLVSNFVQSLRGGIGPALVSIWRFRLMLAILTVTIALTAQVVVLLPEQVLFAGLGLVISGFAALQLAGWRPHFPDHHRRLVEGAVGLVSGVLGGLTGVWGPPLVMYMITLDMPKTEMVRVQSLSFLIGSVVLFAAHLHSGVLDATTLPASVWMTVPTMVAMFVGYAVHDRLDQDVFRRATLIVLILTGLNLLRRALF</sequence>
<comment type="similarity">
    <text evidence="2 8">Belongs to the 4-toluene sulfonate uptake permease (TSUP) (TC 2.A.102) family.</text>
</comment>
<evidence type="ECO:0000256" key="4">
    <source>
        <dbReference type="ARBA" id="ARBA00022475"/>
    </source>
</evidence>
<accession>A0A840SS16</accession>
<comment type="subcellular location">
    <subcellularLocation>
        <location evidence="1 8">Cell membrane</location>
        <topology evidence="1 8">Multi-pass membrane protein</topology>
    </subcellularLocation>
</comment>
<feature type="transmembrane region" description="Helical" evidence="8">
    <location>
        <begin position="141"/>
        <end position="161"/>
    </location>
</feature>
<dbReference type="RefSeq" id="WP_184148434.1">
    <property type="nucleotide sequence ID" value="NZ_JACHFM010000002.1"/>
</dbReference>
<keyword evidence="5 8" id="KW-0812">Transmembrane</keyword>